<reference evidence="1 2" key="1">
    <citation type="journal article" date="2009" name="PLoS Genet.">
        <title>Genomic analysis of the basal lineage fungus Rhizopus oryzae reveals a whole-genome duplication.</title>
        <authorList>
            <person name="Ma L.-J."/>
            <person name="Ibrahim A.S."/>
            <person name="Skory C."/>
            <person name="Grabherr M.G."/>
            <person name="Burger G."/>
            <person name="Butler M."/>
            <person name="Elias M."/>
            <person name="Idnurm A."/>
            <person name="Lang B.F."/>
            <person name="Sone T."/>
            <person name="Abe A."/>
            <person name="Calvo S.E."/>
            <person name="Corrochano L.M."/>
            <person name="Engels R."/>
            <person name="Fu J."/>
            <person name="Hansberg W."/>
            <person name="Kim J.-M."/>
            <person name="Kodira C.D."/>
            <person name="Koehrsen M.J."/>
            <person name="Liu B."/>
            <person name="Miranda-Saavedra D."/>
            <person name="O'Leary S."/>
            <person name="Ortiz-Castellanos L."/>
            <person name="Poulter R."/>
            <person name="Rodriguez-Romero J."/>
            <person name="Ruiz-Herrera J."/>
            <person name="Shen Y.-Q."/>
            <person name="Zeng Q."/>
            <person name="Galagan J."/>
            <person name="Birren B.W."/>
            <person name="Cuomo C.A."/>
            <person name="Wickes B.L."/>
        </authorList>
    </citation>
    <scope>NUCLEOTIDE SEQUENCE [LARGE SCALE GENOMIC DNA]</scope>
    <source>
        <strain evidence="2">RA 99-880 / ATCC MYA-4621 / FGSC 9543 / NRRL 43880</strain>
    </source>
</reference>
<proteinExistence type="predicted"/>
<keyword evidence="2" id="KW-1185">Reference proteome</keyword>
<dbReference type="EMBL" id="CH476733">
    <property type="protein sequence ID" value="EIE78053.1"/>
    <property type="molecule type" value="Genomic_DNA"/>
</dbReference>
<dbReference type="AlphaFoldDB" id="I1BPC3"/>
<dbReference type="RefSeq" id="XP_067513449.1">
    <property type="nucleotide sequence ID" value="XM_067657348.1"/>
</dbReference>
<organism evidence="1 2">
    <name type="scientific">Rhizopus delemar (strain RA 99-880 / ATCC MYA-4621 / FGSC 9543 / NRRL 43880)</name>
    <name type="common">Mucormycosis agent</name>
    <name type="synonym">Rhizopus arrhizus var. delemar</name>
    <dbReference type="NCBI Taxonomy" id="246409"/>
    <lineage>
        <taxon>Eukaryota</taxon>
        <taxon>Fungi</taxon>
        <taxon>Fungi incertae sedis</taxon>
        <taxon>Mucoromycota</taxon>
        <taxon>Mucoromycotina</taxon>
        <taxon>Mucoromycetes</taxon>
        <taxon>Mucorales</taxon>
        <taxon>Mucorineae</taxon>
        <taxon>Rhizopodaceae</taxon>
        <taxon>Rhizopus</taxon>
    </lineage>
</organism>
<dbReference type="VEuPathDB" id="FungiDB:RO3G_02757"/>
<sequence>MLQLVKLPTMKERINILQAQSLLEIHKFHESHFVPNPRDNLDNPSIDRCVGPFPTKFEKLEKNGIKDVLNELKHFLA</sequence>
<protein>
    <submittedName>
        <fullName evidence="1">Uncharacterized protein</fullName>
    </submittedName>
</protein>
<dbReference type="GeneID" id="93609729"/>
<dbReference type="InParanoid" id="I1BPC3"/>
<evidence type="ECO:0000313" key="2">
    <source>
        <dbReference type="Proteomes" id="UP000009138"/>
    </source>
</evidence>
<accession>I1BPC3</accession>
<gene>
    <name evidence="1" type="ORF">RO3G_02757</name>
</gene>
<dbReference type="Proteomes" id="UP000009138">
    <property type="component" value="Unassembled WGS sequence"/>
</dbReference>
<evidence type="ECO:0000313" key="1">
    <source>
        <dbReference type="EMBL" id="EIE78053.1"/>
    </source>
</evidence>
<name>I1BPC3_RHIO9</name>